<accession>A0A382LP90</accession>
<gene>
    <name evidence="6" type="ORF">METZ01_LOCUS291284</name>
</gene>
<dbReference type="InterPro" id="IPR002695">
    <property type="entry name" value="PurH-like"/>
</dbReference>
<dbReference type="FunFam" id="3.40.50.1380:FF:000001">
    <property type="entry name" value="Bifunctional purine biosynthesis protein PurH"/>
    <property type="match status" value="1"/>
</dbReference>
<sequence length="194" mass="21858">MAQTLKQIGIEILSTGGTAKTLREAKIPVTEVSDYTQFPEIMDGRVKTINPMVEGGILGLRDKHSNDADANGIKWIDLVVCNLYPFSRTISQEDCDIAFAMENVDIGGPTMIRSAAKNIGWVCVIVNPDDYKEITEELNSNGKLSFETRRRFSSKAFGYTAQYESIIHNYLKEENFSEKLSLTYIKHSKMRYGE</sequence>
<evidence type="ECO:0000256" key="3">
    <source>
        <dbReference type="ARBA" id="ARBA00022801"/>
    </source>
</evidence>
<keyword evidence="1" id="KW-0808">Transferase</keyword>
<keyword evidence="2" id="KW-0658">Purine biosynthesis</keyword>
<dbReference type="AlphaFoldDB" id="A0A382LP90"/>
<dbReference type="CDD" id="cd01421">
    <property type="entry name" value="IMPCH"/>
    <property type="match status" value="1"/>
</dbReference>
<dbReference type="Gene3D" id="3.40.50.1380">
    <property type="entry name" value="Methylglyoxal synthase-like domain"/>
    <property type="match status" value="1"/>
</dbReference>
<dbReference type="InterPro" id="IPR036914">
    <property type="entry name" value="MGS-like_dom_sf"/>
</dbReference>
<reference evidence="6" key="1">
    <citation type="submission" date="2018-05" db="EMBL/GenBank/DDBJ databases">
        <authorList>
            <person name="Lanie J.A."/>
            <person name="Ng W.-L."/>
            <person name="Kazmierczak K.M."/>
            <person name="Andrzejewski T.M."/>
            <person name="Davidsen T.M."/>
            <person name="Wayne K.J."/>
            <person name="Tettelin H."/>
            <person name="Glass J.I."/>
            <person name="Rusch D."/>
            <person name="Podicherti R."/>
            <person name="Tsui H.-C.T."/>
            <person name="Winkler M.E."/>
        </authorList>
    </citation>
    <scope>NUCLEOTIDE SEQUENCE</scope>
</reference>
<dbReference type="Pfam" id="PF02142">
    <property type="entry name" value="MGS"/>
    <property type="match status" value="1"/>
</dbReference>
<dbReference type="GO" id="GO:0006189">
    <property type="term" value="P:'de novo' IMP biosynthetic process"/>
    <property type="evidence" value="ECO:0007669"/>
    <property type="project" value="TreeGrafter"/>
</dbReference>
<dbReference type="GO" id="GO:0005829">
    <property type="term" value="C:cytosol"/>
    <property type="evidence" value="ECO:0007669"/>
    <property type="project" value="TreeGrafter"/>
</dbReference>
<feature type="domain" description="MGS-like" evidence="5">
    <location>
        <begin position="1"/>
        <end position="126"/>
    </location>
</feature>
<dbReference type="PROSITE" id="PS51855">
    <property type="entry name" value="MGS"/>
    <property type="match status" value="1"/>
</dbReference>
<keyword evidence="3" id="KW-0378">Hydrolase</keyword>
<evidence type="ECO:0000256" key="2">
    <source>
        <dbReference type="ARBA" id="ARBA00022755"/>
    </source>
</evidence>
<organism evidence="6">
    <name type="scientific">marine metagenome</name>
    <dbReference type="NCBI Taxonomy" id="408172"/>
    <lineage>
        <taxon>unclassified sequences</taxon>
        <taxon>metagenomes</taxon>
        <taxon>ecological metagenomes</taxon>
    </lineage>
</organism>
<protein>
    <recommendedName>
        <fullName evidence="5">MGS-like domain-containing protein</fullName>
    </recommendedName>
</protein>
<dbReference type="EMBL" id="UINC01088318">
    <property type="protein sequence ID" value="SVC38430.1"/>
    <property type="molecule type" value="Genomic_DNA"/>
</dbReference>
<dbReference type="Pfam" id="PF01808">
    <property type="entry name" value="AICARFT_IMPCHas"/>
    <property type="match status" value="1"/>
</dbReference>
<evidence type="ECO:0000259" key="5">
    <source>
        <dbReference type="PROSITE" id="PS51855"/>
    </source>
</evidence>
<dbReference type="GO" id="GO:0004643">
    <property type="term" value="F:phosphoribosylaminoimidazolecarboxamide formyltransferase activity"/>
    <property type="evidence" value="ECO:0007669"/>
    <property type="project" value="InterPro"/>
</dbReference>
<keyword evidence="4" id="KW-0511">Multifunctional enzyme</keyword>
<dbReference type="SUPFAM" id="SSF52335">
    <property type="entry name" value="Methylglyoxal synthase-like"/>
    <property type="match status" value="1"/>
</dbReference>
<evidence type="ECO:0000313" key="6">
    <source>
        <dbReference type="EMBL" id="SVC38430.1"/>
    </source>
</evidence>
<dbReference type="SMART" id="SM00851">
    <property type="entry name" value="MGS"/>
    <property type="match status" value="1"/>
</dbReference>
<dbReference type="GO" id="GO:0003937">
    <property type="term" value="F:IMP cyclohydrolase activity"/>
    <property type="evidence" value="ECO:0007669"/>
    <property type="project" value="InterPro"/>
</dbReference>
<dbReference type="PANTHER" id="PTHR11692:SF0">
    <property type="entry name" value="BIFUNCTIONAL PURINE BIOSYNTHESIS PROTEIN ATIC"/>
    <property type="match status" value="1"/>
</dbReference>
<feature type="non-terminal residue" evidence="6">
    <location>
        <position position="194"/>
    </location>
</feature>
<name>A0A382LP90_9ZZZZ</name>
<dbReference type="PANTHER" id="PTHR11692">
    <property type="entry name" value="BIFUNCTIONAL PURINE BIOSYNTHESIS PROTEIN PURH"/>
    <property type="match status" value="1"/>
</dbReference>
<evidence type="ECO:0000256" key="1">
    <source>
        <dbReference type="ARBA" id="ARBA00022679"/>
    </source>
</evidence>
<evidence type="ECO:0000256" key="4">
    <source>
        <dbReference type="ARBA" id="ARBA00023268"/>
    </source>
</evidence>
<proteinExistence type="predicted"/>
<dbReference type="InterPro" id="IPR011607">
    <property type="entry name" value="MGS-like_dom"/>
</dbReference>